<dbReference type="Gene3D" id="3.50.50.60">
    <property type="entry name" value="FAD/NAD(P)-binding domain"/>
    <property type="match status" value="1"/>
</dbReference>
<evidence type="ECO:0000313" key="2">
    <source>
        <dbReference type="EMBL" id="ANY21274.1"/>
    </source>
</evidence>
<name>A0A1B2AGK4_9SPHN</name>
<dbReference type="NCBIfam" id="TIGR01789">
    <property type="entry name" value="lycopene_cycl"/>
    <property type="match status" value="1"/>
</dbReference>
<dbReference type="AlphaFoldDB" id="A0A1B2AGK4"/>
<dbReference type="InterPro" id="IPR008461">
    <property type="entry name" value="CrtY"/>
</dbReference>
<keyword evidence="3" id="KW-1185">Reference proteome</keyword>
<dbReference type="Proteomes" id="UP000092932">
    <property type="component" value="Chromosome"/>
</dbReference>
<dbReference type="Pfam" id="PF05834">
    <property type="entry name" value="Lycopene_cycl"/>
    <property type="match status" value="1"/>
</dbReference>
<dbReference type="KEGG" id="ado:A6F68_02784"/>
<gene>
    <name evidence="2" type="ORF">A6F68_02784</name>
</gene>
<sequence length="389" mass="42122">MIDVAIAGGGLAGGLAALAIHVARPELRIALVESGETLGGHHRWSWFSSDLTDEGAALLAPFRTTAWSGYEVRFPAFARTLSTGYNSLASVDFDAALRRLLPADAVATRRTIAALDARGIDLADGTRIDARCVIDARGIDSAPHLEGGWQVFLGRRLRTHAPHGLDRPIVMDAKVEQHGSCRFVYSLPLGADELFVEDTYYDDAPDLDRSALSARIDRYCATRGWDGDPIEFETGVLPVITGGDFAAFQAAHRVDGVARIGARGGFVHPLTSYTLPFAVETALAIAAESDLPGTQLAALMEARARNHWRRTAFYRRLGRMMFGAGTPEERYRAFALVYRLPQPVIERFYSGRSTPADMARVLCGKPPVPVLGALRALGTHGTPLTRKAA</sequence>
<proteinExistence type="inferred from homology"/>
<dbReference type="GO" id="GO:0016705">
    <property type="term" value="F:oxidoreductase activity, acting on paired donors, with incorporation or reduction of molecular oxygen"/>
    <property type="evidence" value="ECO:0007669"/>
    <property type="project" value="InterPro"/>
</dbReference>
<dbReference type="NCBIfam" id="TIGR01790">
    <property type="entry name" value="carotene-cycl"/>
    <property type="match status" value="1"/>
</dbReference>
<organism evidence="2 3">
    <name type="scientific">Tsuneonella dongtanensis</name>
    <dbReference type="NCBI Taxonomy" id="692370"/>
    <lineage>
        <taxon>Bacteria</taxon>
        <taxon>Pseudomonadati</taxon>
        <taxon>Pseudomonadota</taxon>
        <taxon>Alphaproteobacteria</taxon>
        <taxon>Sphingomonadales</taxon>
        <taxon>Erythrobacteraceae</taxon>
        <taxon>Tsuneonella</taxon>
    </lineage>
</organism>
<protein>
    <submittedName>
        <fullName evidence="2">Lycopene cyclase protein</fullName>
    </submittedName>
</protein>
<dbReference type="STRING" id="692370.A6F68_02784"/>
<dbReference type="SUPFAM" id="SSF51905">
    <property type="entry name" value="FAD/NAD(P)-binding domain"/>
    <property type="match status" value="1"/>
</dbReference>
<accession>A0A1B2AGK4</accession>
<dbReference type="GO" id="GO:0045436">
    <property type="term" value="F:lycopene beta cyclase activity"/>
    <property type="evidence" value="ECO:0007669"/>
    <property type="project" value="InterPro"/>
</dbReference>
<reference evidence="2 3" key="1">
    <citation type="submission" date="2016-07" db="EMBL/GenBank/DDBJ databases">
        <title>Complete genome sequence of Altererythrobacter dongtanensis KCTC 22672, a type strain with esterase isolated from tidal flat.</title>
        <authorList>
            <person name="Cheng H."/>
            <person name="Wu Y.-H."/>
            <person name="Zhou P."/>
            <person name="Huo Y.-Y."/>
            <person name="Wang C.-S."/>
            <person name="Xu X.-W."/>
        </authorList>
    </citation>
    <scope>NUCLEOTIDE SEQUENCE [LARGE SCALE GENOMIC DNA]</scope>
    <source>
        <strain evidence="2 3">KCTC 22672</strain>
    </source>
</reference>
<evidence type="ECO:0000313" key="3">
    <source>
        <dbReference type="Proteomes" id="UP000092932"/>
    </source>
</evidence>
<dbReference type="InterPro" id="IPR036188">
    <property type="entry name" value="FAD/NAD-bd_sf"/>
</dbReference>
<dbReference type="PATRIC" id="fig|692370.5.peg.2793"/>
<dbReference type="GO" id="GO:0016117">
    <property type="term" value="P:carotenoid biosynthetic process"/>
    <property type="evidence" value="ECO:0007669"/>
    <property type="project" value="InterPro"/>
</dbReference>
<comment type="similarity">
    <text evidence="1">Belongs to the lycopene cyclase family.</text>
</comment>
<dbReference type="InterPro" id="IPR010108">
    <property type="entry name" value="Lycopene_cyclase_b/e"/>
</dbReference>
<dbReference type="EMBL" id="CP016591">
    <property type="protein sequence ID" value="ANY21274.1"/>
    <property type="molecule type" value="Genomic_DNA"/>
</dbReference>
<evidence type="ECO:0000256" key="1">
    <source>
        <dbReference type="ARBA" id="ARBA00006599"/>
    </source>
</evidence>